<evidence type="ECO:0000259" key="3">
    <source>
        <dbReference type="Pfam" id="PF02397"/>
    </source>
</evidence>
<evidence type="ECO:0000313" key="4">
    <source>
        <dbReference type="EMBL" id="HIQ71161.1"/>
    </source>
</evidence>
<sequence>MDVLLSAAGLALLSPVLLACAAAIKLDSPGPALYRQVRVGRGGREFRIFKLRTMTDGADGRGMQITVGGDARITRVGAVLRKYKLDELAQLLNVLRGEMSFVGPRPEVPRYVRLYSEAQRKVLLVRPGITDLASIAYRNENDLLARSDDPERTYVEEVMPAKLELNRRYIVEFSLLGDLRLIGRTIRAVAGGGEPEA</sequence>
<proteinExistence type="inferred from homology"/>
<dbReference type="Proteomes" id="UP000886887">
    <property type="component" value="Unassembled WGS sequence"/>
</dbReference>
<dbReference type="PANTHER" id="PTHR30576">
    <property type="entry name" value="COLANIC BIOSYNTHESIS UDP-GLUCOSE LIPID CARRIER TRANSFERASE"/>
    <property type="match status" value="1"/>
</dbReference>
<dbReference type="PANTHER" id="PTHR30576:SF20">
    <property type="entry name" value="QUINOVOSAMINEPHOSPHOTRANSFERAE-RELATED"/>
    <property type="match status" value="1"/>
</dbReference>
<feature type="domain" description="Bacterial sugar transferase" evidence="3">
    <location>
        <begin position="1"/>
        <end position="189"/>
    </location>
</feature>
<protein>
    <submittedName>
        <fullName evidence="4">Sugar transferase</fullName>
    </submittedName>
</protein>
<dbReference type="InterPro" id="IPR003362">
    <property type="entry name" value="Bact_transf"/>
</dbReference>
<evidence type="ECO:0000256" key="1">
    <source>
        <dbReference type="ARBA" id="ARBA00006464"/>
    </source>
</evidence>
<reference evidence="4" key="2">
    <citation type="journal article" date="2021" name="PeerJ">
        <title>Extensive microbial diversity within the chicken gut microbiome revealed by metagenomics and culture.</title>
        <authorList>
            <person name="Gilroy R."/>
            <person name="Ravi A."/>
            <person name="Getino M."/>
            <person name="Pursley I."/>
            <person name="Horton D.L."/>
            <person name="Alikhan N.F."/>
            <person name="Baker D."/>
            <person name="Gharbi K."/>
            <person name="Hall N."/>
            <person name="Watson M."/>
            <person name="Adriaenssens E.M."/>
            <person name="Foster-Nyarko E."/>
            <person name="Jarju S."/>
            <person name="Secka A."/>
            <person name="Antonio M."/>
            <person name="Oren A."/>
            <person name="Chaudhuri R.R."/>
            <person name="La Ragione R."/>
            <person name="Hildebrand F."/>
            <person name="Pallen M.J."/>
        </authorList>
    </citation>
    <scope>NUCLEOTIDE SEQUENCE</scope>
    <source>
        <strain evidence="4">ChiSxjej2B14-6234</strain>
    </source>
</reference>
<feature type="signal peptide" evidence="2">
    <location>
        <begin position="1"/>
        <end position="21"/>
    </location>
</feature>
<dbReference type="EMBL" id="DVFJ01000009">
    <property type="protein sequence ID" value="HIQ71161.1"/>
    <property type="molecule type" value="Genomic_DNA"/>
</dbReference>
<comment type="similarity">
    <text evidence="1">Belongs to the bacterial sugar transferase family.</text>
</comment>
<accession>A0A9D0Z9P7</accession>
<reference evidence="4" key="1">
    <citation type="submission" date="2020-10" db="EMBL/GenBank/DDBJ databases">
        <authorList>
            <person name="Gilroy R."/>
        </authorList>
    </citation>
    <scope>NUCLEOTIDE SEQUENCE</scope>
    <source>
        <strain evidence="4">ChiSxjej2B14-6234</strain>
    </source>
</reference>
<gene>
    <name evidence="4" type="ORF">IAB73_03000</name>
</gene>
<evidence type="ECO:0000313" key="5">
    <source>
        <dbReference type="Proteomes" id="UP000886887"/>
    </source>
</evidence>
<keyword evidence="2" id="KW-0732">Signal</keyword>
<dbReference type="Pfam" id="PF02397">
    <property type="entry name" value="Bac_transf"/>
    <property type="match status" value="1"/>
</dbReference>
<name>A0A9D0Z9P7_9FIRM</name>
<evidence type="ECO:0000256" key="2">
    <source>
        <dbReference type="SAM" id="SignalP"/>
    </source>
</evidence>
<keyword evidence="4" id="KW-0808">Transferase</keyword>
<dbReference type="GO" id="GO:0016780">
    <property type="term" value="F:phosphotransferase activity, for other substituted phosphate groups"/>
    <property type="evidence" value="ECO:0007669"/>
    <property type="project" value="TreeGrafter"/>
</dbReference>
<organism evidence="4 5">
    <name type="scientific">Candidatus Onthenecus intestinigallinarum</name>
    <dbReference type="NCBI Taxonomy" id="2840875"/>
    <lineage>
        <taxon>Bacteria</taxon>
        <taxon>Bacillati</taxon>
        <taxon>Bacillota</taxon>
        <taxon>Clostridia</taxon>
        <taxon>Eubacteriales</taxon>
        <taxon>Candidatus Onthenecus</taxon>
    </lineage>
</organism>
<feature type="chain" id="PRO_5038542551" evidence="2">
    <location>
        <begin position="22"/>
        <end position="197"/>
    </location>
</feature>
<dbReference type="AlphaFoldDB" id="A0A9D0Z9P7"/>
<comment type="caution">
    <text evidence="4">The sequence shown here is derived from an EMBL/GenBank/DDBJ whole genome shotgun (WGS) entry which is preliminary data.</text>
</comment>